<feature type="chain" id="PRO_5042225992" description="Membrane anchor Opy2 N-terminal domain-containing protein" evidence="2">
    <location>
        <begin position="19"/>
        <end position="186"/>
    </location>
</feature>
<evidence type="ECO:0000313" key="4">
    <source>
        <dbReference type="EMBL" id="CAK5279873.1"/>
    </source>
</evidence>
<keyword evidence="2" id="KW-0732">Signal</keyword>
<comment type="caution">
    <text evidence="4">The sequence shown here is derived from an EMBL/GenBank/DDBJ whole genome shotgun (WGS) entry which is preliminary data.</text>
</comment>
<name>A0AAD2HS71_9AGAR</name>
<accession>A0AAD2HS71</accession>
<gene>
    <name evidence="4" type="ORF">MYCIT1_LOCUS30186</name>
</gene>
<evidence type="ECO:0000313" key="5">
    <source>
        <dbReference type="Proteomes" id="UP001295794"/>
    </source>
</evidence>
<keyword evidence="5" id="KW-1185">Reference proteome</keyword>
<dbReference type="InterPro" id="IPR018571">
    <property type="entry name" value="Membrane_anchor_Opy2_N"/>
</dbReference>
<evidence type="ECO:0000256" key="2">
    <source>
        <dbReference type="SAM" id="SignalP"/>
    </source>
</evidence>
<dbReference type="Pfam" id="PF09463">
    <property type="entry name" value="Opy2"/>
    <property type="match status" value="1"/>
</dbReference>
<feature type="compositionally biased region" description="Low complexity" evidence="1">
    <location>
        <begin position="91"/>
        <end position="125"/>
    </location>
</feature>
<protein>
    <recommendedName>
        <fullName evidence="3">Membrane anchor Opy2 N-terminal domain-containing protein</fullName>
    </recommendedName>
</protein>
<dbReference type="EMBL" id="CAVNYO010000440">
    <property type="protein sequence ID" value="CAK5279873.1"/>
    <property type="molecule type" value="Genomic_DNA"/>
</dbReference>
<organism evidence="4 5">
    <name type="scientific">Mycena citricolor</name>
    <dbReference type="NCBI Taxonomy" id="2018698"/>
    <lineage>
        <taxon>Eukaryota</taxon>
        <taxon>Fungi</taxon>
        <taxon>Dikarya</taxon>
        <taxon>Basidiomycota</taxon>
        <taxon>Agaricomycotina</taxon>
        <taxon>Agaricomycetes</taxon>
        <taxon>Agaricomycetidae</taxon>
        <taxon>Agaricales</taxon>
        <taxon>Marasmiineae</taxon>
        <taxon>Mycenaceae</taxon>
        <taxon>Mycena</taxon>
    </lineage>
</organism>
<evidence type="ECO:0000256" key="1">
    <source>
        <dbReference type="SAM" id="MobiDB-lite"/>
    </source>
</evidence>
<dbReference type="AlphaFoldDB" id="A0AAD2HS71"/>
<feature type="region of interest" description="Disordered" evidence="1">
    <location>
        <begin position="88"/>
        <end position="125"/>
    </location>
</feature>
<feature type="signal peptide" evidence="2">
    <location>
        <begin position="1"/>
        <end position="18"/>
    </location>
</feature>
<dbReference type="Proteomes" id="UP001295794">
    <property type="component" value="Unassembled WGS sequence"/>
</dbReference>
<feature type="domain" description="Membrane anchor Opy2 N-terminal" evidence="3">
    <location>
        <begin position="29"/>
        <end position="62"/>
    </location>
</feature>
<reference evidence="4" key="1">
    <citation type="submission" date="2023-11" db="EMBL/GenBank/DDBJ databases">
        <authorList>
            <person name="De Vega J J."/>
            <person name="De Vega J J."/>
        </authorList>
    </citation>
    <scope>NUCLEOTIDE SEQUENCE</scope>
</reference>
<evidence type="ECO:0000259" key="3">
    <source>
        <dbReference type="Pfam" id="PF09463"/>
    </source>
</evidence>
<sequence length="186" mass="18587">MLHLYLFLLTVFCTGVLARSPSTLDTRQCVFCPEVIPVCQCPPNLQCVIVARSCTACASAECVSASGSVVVSRSEILPSFSLSILRPPPVSHSTPVPSTSSASSVATSQASSTAPVSSPLPSSSTSSPFSSAPTSASVSSPLLPSASSSAPTAAPSSTGTGAGVRIAGVWPAGFIPALLGLLAMSF</sequence>
<proteinExistence type="predicted"/>